<dbReference type="GO" id="GO:0003796">
    <property type="term" value="F:lysozyme activity"/>
    <property type="evidence" value="ECO:0007669"/>
    <property type="project" value="InterPro"/>
</dbReference>
<evidence type="ECO:0000256" key="1">
    <source>
        <dbReference type="ARBA" id="ARBA00022529"/>
    </source>
</evidence>
<proteinExistence type="predicted"/>
<dbReference type="GO" id="GO:0031640">
    <property type="term" value="P:killing of cells of another organism"/>
    <property type="evidence" value="ECO:0007669"/>
    <property type="project" value="UniProtKB-KW"/>
</dbReference>
<accession>A0A7C9QV82</accession>
<feature type="region of interest" description="Disordered" evidence="3">
    <location>
        <begin position="1"/>
        <end position="21"/>
    </location>
</feature>
<feature type="region of interest" description="Disordered" evidence="3">
    <location>
        <begin position="403"/>
        <end position="435"/>
    </location>
</feature>
<comment type="caution">
    <text evidence="4">The sequence shown here is derived from an EMBL/GenBank/DDBJ whole genome shotgun (WGS) entry which is preliminary data.</text>
</comment>
<feature type="region of interest" description="Disordered" evidence="3">
    <location>
        <begin position="222"/>
        <end position="335"/>
    </location>
</feature>
<protein>
    <submittedName>
        <fullName evidence="4">Uncharacterized protein</fullName>
    </submittedName>
</protein>
<evidence type="ECO:0000256" key="3">
    <source>
        <dbReference type="SAM" id="MobiDB-lite"/>
    </source>
</evidence>
<gene>
    <name evidence="4" type="ORF">G4223_12860</name>
</gene>
<reference evidence="4 5" key="1">
    <citation type="submission" date="2020-02" db="EMBL/GenBank/DDBJ databases">
        <authorList>
            <person name="Dziuba M."/>
            <person name="Kuznetsov B."/>
            <person name="Mardanov A."/>
            <person name="Ravin N."/>
            <person name="Grouzdev D."/>
        </authorList>
    </citation>
    <scope>NUCLEOTIDE SEQUENCE [LARGE SCALE GENOMIC DNA]</scope>
    <source>
        <strain evidence="4 5">SpK</strain>
    </source>
</reference>
<sequence length="620" mass="67565">MSDTSRRSPMAPTKLSPQDYRRAVGNHLKTYEGVVPRIYTDDDGIPTMGSGVALAAKNQDKIFVLRDLNEIGAEISGDPAKPYRFTAEEAKLLNDTVGKLNDSQLTDRVRKSEAQKLIPPYKPGETTVDGNKFGFTLSDERIAKQAEAAWTVHRDRAIQTVRTQAKARGWSKDETNAYIKSLEGSQQEIALTSLAYNGVPTPKATGAMLDGDPVALRQEILYRSNPPEGGAKRKGYAERRKTEADLASGPLEDWTQQQREQLRQSEASPDAKRYRDTFPETFPQYGPPQDTGLSTLRPEPRPQDAVDQGEPSPQPEPQPAPEREQKQSEAPADPRVSAMTEMAAMPVANPGRSALLKPVEKLTEGEMMDMIASAQGDYRGWRSGDPLKAHTYEKVQDWHASIYGDQPQGNDGGKPIEPMPIRPIPEQPSPHTTPQGEDLWQATARLGGKLAAAAGMDGYAQTVQGLQRGLNMLNNANPLPARSAAYGPYTKLGPVDEDGQYGPQTDFALKHATARLGPAKVEDGLALGRFNTFARAAQSSGNAEGLENKTHAIFGPLLHKDDQAPKVEGGALQMALNGFGQNLKVDNWIGPKTTQAFADVLKEQDSDTLTRSLGRELGML</sequence>
<keyword evidence="2" id="KW-0081">Bacteriolytic enzyme</keyword>
<feature type="compositionally biased region" description="Basic and acidic residues" evidence="3">
    <location>
        <begin position="269"/>
        <end position="278"/>
    </location>
</feature>
<dbReference type="InterPro" id="IPR023347">
    <property type="entry name" value="Lysozyme_dom_sf"/>
</dbReference>
<feature type="compositionally biased region" description="Pro residues" evidence="3">
    <location>
        <begin position="417"/>
        <end position="428"/>
    </location>
</feature>
<organism evidence="4 5">
    <name type="scientific">Magnetospirillum aberrantis SpK</name>
    <dbReference type="NCBI Taxonomy" id="908842"/>
    <lineage>
        <taxon>Bacteria</taxon>
        <taxon>Pseudomonadati</taxon>
        <taxon>Pseudomonadota</taxon>
        <taxon>Alphaproteobacteria</taxon>
        <taxon>Rhodospirillales</taxon>
        <taxon>Rhodospirillaceae</taxon>
        <taxon>Magnetospirillum</taxon>
    </lineage>
</organism>
<dbReference type="AlphaFoldDB" id="A0A7C9QV82"/>
<feature type="compositionally biased region" description="Polar residues" evidence="3">
    <location>
        <begin position="254"/>
        <end position="267"/>
    </location>
</feature>
<evidence type="ECO:0000256" key="2">
    <source>
        <dbReference type="ARBA" id="ARBA00022638"/>
    </source>
</evidence>
<dbReference type="RefSeq" id="WP_163680226.1">
    <property type="nucleotide sequence ID" value="NZ_JAAIYP010000038.1"/>
</dbReference>
<keyword evidence="5" id="KW-1185">Reference proteome</keyword>
<dbReference type="EMBL" id="JAAIYP010000038">
    <property type="protein sequence ID" value="NFV81001.1"/>
    <property type="molecule type" value="Genomic_DNA"/>
</dbReference>
<dbReference type="Proteomes" id="UP000480684">
    <property type="component" value="Unassembled WGS sequence"/>
</dbReference>
<evidence type="ECO:0000313" key="4">
    <source>
        <dbReference type="EMBL" id="NFV81001.1"/>
    </source>
</evidence>
<feature type="compositionally biased region" description="Basic and acidic residues" evidence="3">
    <location>
        <begin position="235"/>
        <end position="244"/>
    </location>
</feature>
<evidence type="ECO:0000313" key="5">
    <source>
        <dbReference type="Proteomes" id="UP000480684"/>
    </source>
</evidence>
<name>A0A7C9QV82_9PROT</name>
<dbReference type="Gene3D" id="1.10.530.40">
    <property type="match status" value="1"/>
</dbReference>
<keyword evidence="1" id="KW-0929">Antimicrobial</keyword>
<dbReference type="GO" id="GO:0042742">
    <property type="term" value="P:defense response to bacterium"/>
    <property type="evidence" value="ECO:0007669"/>
    <property type="project" value="UniProtKB-KW"/>
</dbReference>